<keyword evidence="2 5" id="KW-0812">Transmembrane</keyword>
<dbReference type="RefSeq" id="WP_245871900.1">
    <property type="nucleotide sequence ID" value="NZ_FRFC01000003.1"/>
</dbReference>
<feature type="transmembrane region" description="Helical" evidence="5">
    <location>
        <begin position="220"/>
        <end position="239"/>
    </location>
</feature>
<reference evidence="7" key="1">
    <citation type="submission" date="2016-12" db="EMBL/GenBank/DDBJ databases">
        <authorList>
            <person name="Herbold C."/>
        </authorList>
    </citation>
    <scope>NUCLEOTIDE SEQUENCE [LARGE SCALE GENOMIC DNA]</scope>
</reference>
<feature type="transmembrane region" description="Helical" evidence="5">
    <location>
        <begin position="120"/>
        <end position="137"/>
    </location>
</feature>
<keyword evidence="3 5" id="KW-1133">Transmembrane helix</keyword>
<comment type="subcellular location">
    <subcellularLocation>
        <location evidence="5">Cell membrane</location>
        <topology evidence="5">Multi-pass membrane protein</topology>
    </subcellularLocation>
    <subcellularLocation>
        <location evidence="1">Membrane</location>
        <topology evidence="1">Multi-pass membrane protein</topology>
    </subcellularLocation>
</comment>
<dbReference type="GO" id="GO:0005886">
    <property type="term" value="C:plasma membrane"/>
    <property type="evidence" value="ECO:0007669"/>
    <property type="project" value="UniProtKB-SubCell"/>
</dbReference>
<keyword evidence="5" id="KW-1003">Cell membrane</keyword>
<dbReference type="InterPro" id="IPR051598">
    <property type="entry name" value="TSUP/Inactive_protease-like"/>
</dbReference>
<name>A0A2H1EGR5_9ARCH</name>
<feature type="transmembrane region" description="Helical" evidence="5">
    <location>
        <begin position="186"/>
        <end position="208"/>
    </location>
</feature>
<feature type="transmembrane region" description="Helical" evidence="5">
    <location>
        <begin position="251"/>
        <end position="268"/>
    </location>
</feature>
<comment type="similarity">
    <text evidence="5">Belongs to the 4-toluene sulfonate uptake permease (TSUP) (TC 2.A.102) family.</text>
</comment>
<evidence type="ECO:0000256" key="1">
    <source>
        <dbReference type="ARBA" id="ARBA00004141"/>
    </source>
</evidence>
<evidence type="ECO:0000313" key="7">
    <source>
        <dbReference type="Proteomes" id="UP000232412"/>
    </source>
</evidence>
<gene>
    <name evidence="6" type="ORF">NSIN_20580</name>
</gene>
<keyword evidence="4 5" id="KW-0472">Membrane</keyword>
<dbReference type="InterPro" id="IPR002781">
    <property type="entry name" value="TM_pro_TauE-like"/>
</dbReference>
<feature type="transmembrane region" description="Helical" evidence="5">
    <location>
        <begin position="95"/>
        <end position="114"/>
    </location>
</feature>
<evidence type="ECO:0000256" key="2">
    <source>
        <dbReference type="ARBA" id="ARBA00022692"/>
    </source>
</evidence>
<protein>
    <recommendedName>
        <fullName evidence="5">Probable membrane transporter protein</fullName>
    </recommendedName>
</protein>
<keyword evidence="7" id="KW-1185">Reference proteome</keyword>
<evidence type="ECO:0000313" key="6">
    <source>
        <dbReference type="EMBL" id="SHO45200.1"/>
    </source>
</evidence>
<evidence type="ECO:0000256" key="4">
    <source>
        <dbReference type="ARBA" id="ARBA00023136"/>
    </source>
</evidence>
<dbReference type="AlphaFoldDB" id="A0A2H1EGR5"/>
<feature type="transmembrane region" description="Helical" evidence="5">
    <location>
        <begin position="52"/>
        <end position="74"/>
    </location>
</feature>
<evidence type="ECO:0000256" key="5">
    <source>
        <dbReference type="RuleBase" id="RU363041"/>
    </source>
</evidence>
<dbReference type="EMBL" id="FRFC01000003">
    <property type="protein sequence ID" value="SHO45200.1"/>
    <property type="molecule type" value="Genomic_DNA"/>
</dbReference>
<dbReference type="Proteomes" id="UP000232412">
    <property type="component" value="Unassembled WGS sequence"/>
</dbReference>
<feature type="transmembrane region" description="Helical" evidence="5">
    <location>
        <begin position="158"/>
        <end position="180"/>
    </location>
</feature>
<dbReference type="PANTHER" id="PTHR43701">
    <property type="entry name" value="MEMBRANE TRANSPORTER PROTEIN MJ0441-RELATED"/>
    <property type="match status" value="1"/>
</dbReference>
<organism evidence="6 7">
    <name type="scientific">Nitrosotalea sinensis</name>
    <dbReference type="NCBI Taxonomy" id="1499975"/>
    <lineage>
        <taxon>Archaea</taxon>
        <taxon>Nitrososphaerota</taxon>
        <taxon>Nitrososphaeria</taxon>
        <taxon>Nitrosotaleales</taxon>
        <taxon>Nitrosotaleaceae</taxon>
        <taxon>Nitrosotalea</taxon>
    </lineage>
</organism>
<evidence type="ECO:0000256" key="3">
    <source>
        <dbReference type="ARBA" id="ARBA00022989"/>
    </source>
</evidence>
<dbReference type="PANTHER" id="PTHR43701:SF2">
    <property type="entry name" value="MEMBRANE TRANSPORTER PROTEIN YJNA-RELATED"/>
    <property type="match status" value="1"/>
</dbReference>
<dbReference type="Pfam" id="PF01925">
    <property type="entry name" value="TauE"/>
    <property type="match status" value="1"/>
</dbReference>
<sequence length="273" mass="28552">MEMVTCLTLIVGQILDLQLEPIIIFLSLISGIVVGFSLGLMGGGGSILAVPLLIYVVGLSPHLSFGTSALSVAVNAITNLIQHKKNGHVKIRKGLVFAIPGAAGAFFGAQLGLLTPSNHLLVLFGLFMIGIAIFMLRHKHTAQNVVVDNFGTMQKMRLVITGLFVGVAAGYFGIGGGFLIAPTLIYIGGFGILDAIGTSLLPVSAFGLTTASRYAMDGQINLIISALFIVGGIGGGMLGTRLSTKIPIRKLAKLFAILLIAVAIYVIMRSISF</sequence>
<feature type="transmembrane region" description="Helical" evidence="5">
    <location>
        <begin position="21"/>
        <end position="40"/>
    </location>
</feature>
<proteinExistence type="inferred from homology"/>
<accession>A0A2H1EGR5</accession>